<dbReference type="GO" id="GO:0043113">
    <property type="term" value="P:receptor clustering"/>
    <property type="evidence" value="ECO:0007669"/>
    <property type="project" value="TreeGrafter"/>
</dbReference>
<feature type="region of interest" description="Disordered" evidence="1">
    <location>
        <begin position="245"/>
        <end position="290"/>
    </location>
</feature>
<evidence type="ECO:0000313" key="3">
    <source>
        <dbReference type="EMBL" id="CAD7463213.1"/>
    </source>
</evidence>
<dbReference type="InterPro" id="IPR027267">
    <property type="entry name" value="AH/BAR_dom_sf"/>
</dbReference>
<evidence type="ECO:0000259" key="2">
    <source>
        <dbReference type="PROSITE" id="PS50870"/>
    </source>
</evidence>
<dbReference type="EMBL" id="OE007500">
    <property type="protein sequence ID" value="CAD7463213.1"/>
    <property type="molecule type" value="Genomic_DNA"/>
</dbReference>
<dbReference type="GO" id="GO:0008021">
    <property type="term" value="C:synaptic vesicle"/>
    <property type="evidence" value="ECO:0007669"/>
    <property type="project" value="TreeGrafter"/>
</dbReference>
<dbReference type="GO" id="GO:0034315">
    <property type="term" value="P:regulation of Arp2/3 complex-mediated actin nucleation"/>
    <property type="evidence" value="ECO:0007669"/>
    <property type="project" value="TreeGrafter"/>
</dbReference>
<dbReference type="SUPFAM" id="SSF103657">
    <property type="entry name" value="BAR/IMD domain-like"/>
    <property type="match status" value="1"/>
</dbReference>
<dbReference type="GO" id="GO:0097062">
    <property type="term" value="P:dendritic spine maintenance"/>
    <property type="evidence" value="ECO:0007669"/>
    <property type="project" value="TreeGrafter"/>
</dbReference>
<dbReference type="GO" id="GO:0019904">
    <property type="term" value="F:protein domain specific binding"/>
    <property type="evidence" value="ECO:0007669"/>
    <property type="project" value="InterPro"/>
</dbReference>
<dbReference type="GO" id="GO:0006886">
    <property type="term" value="P:intracellular protein transport"/>
    <property type="evidence" value="ECO:0007669"/>
    <property type="project" value="TreeGrafter"/>
</dbReference>
<protein>
    <recommendedName>
        <fullName evidence="2">AH domain-containing protein</fullName>
    </recommendedName>
</protein>
<dbReference type="PROSITE" id="PS50870">
    <property type="entry name" value="AH"/>
    <property type="match status" value="1"/>
</dbReference>
<dbReference type="Pfam" id="PF06456">
    <property type="entry name" value="Arfaptin"/>
    <property type="match status" value="1"/>
</dbReference>
<dbReference type="GO" id="GO:0005080">
    <property type="term" value="F:protein kinase C binding"/>
    <property type="evidence" value="ECO:0007669"/>
    <property type="project" value="TreeGrafter"/>
</dbReference>
<accession>A0A7R9IRF1</accession>
<dbReference type="GO" id="GO:0043005">
    <property type="term" value="C:neuron projection"/>
    <property type="evidence" value="ECO:0007669"/>
    <property type="project" value="TreeGrafter"/>
</dbReference>
<feature type="domain" description="AH" evidence="2">
    <location>
        <begin position="60"/>
        <end position="161"/>
    </location>
</feature>
<dbReference type="PANTHER" id="PTHR12141:SF1">
    <property type="entry name" value="PRKCA-BINDING PROTEIN"/>
    <property type="match status" value="1"/>
</dbReference>
<sequence length="434" mass="49871">MSGKRIFLTLIKKYEIIQEVDEKKIKKTDIACTTGHLEVNAFLNSKNGRTRESNAEGWSQYKGKKCDWHNAHKSRTGYVGVVQPTKSATRAYKRTDDAELILRCRQDARARFARLRSDVLVKIELLDNKHVQDIVWQLQRFVSGLVEFHRETYQLLKGNSLFPIEVDLSRSAFQYKSTSPVVQSRQRHSSLFRCILEARVGGDYMEKSATKFLRKLLWKGRKLGFLSYSTNFWWNKRGQVHVGTRKGGGGEWRRAGTRARGQGTELKKMASSQVRKGDKEKKKERKEEEKIAQEESRSLVTLKKLKEAEEFVRSRYNKDGWIKQADLIIDKMAELIFTAPHQEGKINKLKEENNRLSIVLIDRTPSSSDLNTVGYLSGRAVEIRSVWQSFEYLFCSSLFATNRTSASGTLFTTDLIPASGSLFATNLYKAWFQG</sequence>
<dbReference type="InterPro" id="IPR030798">
    <property type="entry name" value="Arfaptin_fam"/>
</dbReference>
<dbReference type="GO" id="GO:0014069">
    <property type="term" value="C:postsynaptic density"/>
    <property type="evidence" value="ECO:0007669"/>
    <property type="project" value="TreeGrafter"/>
</dbReference>
<dbReference type="GO" id="GO:0098842">
    <property type="term" value="C:postsynaptic early endosome"/>
    <property type="evidence" value="ECO:0007669"/>
    <property type="project" value="TreeGrafter"/>
</dbReference>
<dbReference type="SMART" id="SM01015">
    <property type="entry name" value="Arfaptin"/>
    <property type="match status" value="1"/>
</dbReference>
<dbReference type="AlphaFoldDB" id="A0A7R9IRF1"/>
<dbReference type="PANTHER" id="PTHR12141">
    <property type="entry name" value="ARFAPTIN-RELATED"/>
    <property type="match status" value="1"/>
</dbReference>
<dbReference type="GO" id="GO:0005886">
    <property type="term" value="C:plasma membrane"/>
    <property type="evidence" value="ECO:0007669"/>
    <property type="project" value="GOC"/>
</dbReference>
<name>A0A7R9IRF1_9NEOP</name>
<evidence type="ECO:0000256" key="1">
    <source>
        <dbReference type="SAM" id="MobiDB-lite"/>
    </source>
</evidence>
<dbReference type="Gene3D" id="1.20.1270.60">
    <property type="entry name" value="Arfaptin homology (AH) domain/BAR domain"/>
    <property type="match status" value="1"/>
</dbReference>
<organism evidence="3">
    <name type="scientific">Timema tahoe</name>
    <dbReference type="NCBI Taxonomy" id="61484"/>
    <lineage>
        <taxon>Eukaryota</taxon>
        <taxon>Metazoa</taxon>
        <taxon>Ecdysozoa</taxon>
        <taxon>Arthropoda</taxon>
        <taxon>Hexapoda</taxon>
        <taxon>Insecta</taxon>
        <taxon>Pterygota</taxon>
        <taxon>Neoptera</taxon>
        <taxon>Polyneoptera</taxon>
        <taxon>Phasmatodea</taxon>
        <taxon>Timematodea</taxon>
        <taxon>Timematoidea</taxon>
        <taxon>Timematidae</taxon>
        <taxon>Timema</taxon>
    </lineage>
</organism>
<feature type="compositionally biased region" description="Basic and acidic residues" evidence="1">
    <location>
        <begin position="275"/>
        <end position="290"/>
    </location>
</feature>
<dbReference type="GO" id="GO:0032588">
    <property type="term" value="C:trans-Golgi network membrane"/>
    <property type="evidence" value="ECO:0007669"/>
    <property type="project" value="TreeGrafter"/>
</dbReference>
<dbReference type="GO" id="GO:0005543">
    <property type="term" value="F:phospholipid binding"/>
    <property type="evidence" value="ECO:0007669"/>
    <property type="project" value="TreeGrafter"/>
</dbReference>
<dbReference type="GO" id="GO:0002092">
    <property type="term" value="P:positive regulation of receptor internalization"/>
    <property type="evidence" value="ECO:0007669"/>
    <property type="project" value="TreeGrafter"/>
</dbReference>
<gene>
    <name evidence="3" type="ORF">TTEB3V08_LOCUS11099</name>
</gene>
<proteinExistence type="predicted"/>
<dbReference type="InterPro" id="IPR010504">
    <property type="entry name" value="AH_dom"/>
</dbReference>
<reference evidence="3" key="1">
    <citation type="submission" date="2020-11" db="EMBL/GenBank/DDBJ databases">
        <authorList>
            <person name="Tran Van P."/>
        </authorList>
    </citation>
    <scope>NUCLEOTIDE SEQUENCE</scope>
</reference>